<name>A0A0R3N228_9BRAD</name>
<protein>
    <submittedName>
        <fullName evidence="1">Uncharacterized protein</fullName>
    </submittedName>
</protein>
<evidence type="ECO:0000313" key="1">
    <source>
        <dbReference type="EMBL" id="KRR26472.1"/>
    </source>
</evidence>
<dbReference type="EMBL" id="LLYB01000046">
    <property type="protein sequence ID" value="KRR26472.1"/>
    <property type="molecule type" value="Genomic_DNA"/>
</dbReference>
<dbReference type="Proteomes" id="UP000051660">
    <property type="component" value="Unassembled WGS sequence"/>
</dbReference>
<organism evidence="1 2">
    <name type="scientific">Bradyrhizobium lablabi</name>
    <dbReference type="NCBI Taxonomy" id="722472"/>
    <lineage>
        <taxon>Bacteria</taxon>
        <taxon>Pseudomonadati</taxon>
        <taxon>Pseudomonadota</taxon>
        <taxon>Alphaproteobacteria</taxon>
        <taxon>Hyphomicrobiales</taxon>
        <taxon>Nitrobacteraceae</taxon>
        <taxon>Bradyrhizobium</taxon>
    </lineage>
</organism>
<dbReference type="AlphaFoldDB" id="A0A0R3N228"/>
<dbReference type="RefSeq" id="WP_057857148.1">
    <property type="nucleotide sequence ID" value="NZ_LLYB01000046.1"/>
</dbReference>
<gene>
    <name evidence="1" type="ORF">CQ14_03015</name>
</gene>
<accession>A0A0R3N228</accession>
<comment type="caution">
    <text evidence="1">The sequence shown here is derived from an EMBL/GenBank/DDBJ whole genome shotgun (WGS) entry which is preliminary data.</text>
</comment>
<sequence>MWWRRRRSRLDALAARVEELEYRLGRVAVRQVASETLFSTATAFVAGAIPENLRRRLFHELRNCAHASASDEVIALELEERFDRLLDDIQMMAEVSRLGNVSERQ</sequence>
<reference evidence="1 2" key="1">
    <citation type="submission" date="2014-03" db="EMBL/GenBank/DDBJ databases">
        <title>Bradyrhizobium valentinum sp. nov., isolated from effective nodules of Lupinus mariae-josephae, a lupine endemic of basic-lime soils in Eastern Spain.</title>
        <authorList>
            <person name="Duran D."/>
            <person name="Rey L."/>
            <person name="Navarro A."/>
            <person name="Busquets A."/>
            <person name="Imperial J."/>
            <person name="Ruiz-Argueso T."/>
        </authorList>
    </citation>
    <scope>NUCLEOTIDE SEQUENCE [LARGE SCALE GENOMIC DNA]</scope>
    <source>
        <strain evidence="1 2">CCBAU 23086</strain>
    </source>
</reference>
<evidence type="ECO:0000313" key="2">
    <source>
        <dbReference type="Proteomes" id="UP000051660"/>
    </source>
</evidence>
<proteinExistence type="predicted"/>